<evidence type="ECO:0000259" key="5">
    <source>
        <dbReference type="PROSITE" id="PS50893"/>
    </source>
</evidence>
<dbReference type="GO" id="GO:0005524">
    <property type="term" value="F:ATP binding"/>
    <property type="evidence" value="ECO:0007669"/>
    <property type="project" value="UniProtKB-KW"/>
</dbReference>
<gene>
    <name evidence="6" type="ORF">A3I56_03010</name>
</gene>
<dbReference type="InterPro" id="IPR017871">
    <property type="entry name" value="ABC_transporter-like_CS"/>
</dbReference>
<reference evidence="6 7" key="1">
    <citation type="journal article" date="2016" name="Nat. Commun.">
        <title>Thousands of microbial genomes shed light on interconnected biogeochemical processes in an aquifer system.</title>
        <authorList>
            <person name="Anantharaman K."/>
            <person name="Brown C.T."/>
            <person name="Hug L.A."/>
            <person name="Sharon I."/>
            <person name="Castelle C.J."/>
            <person name="Probst A.J."/>
            <person name="Thomas B.C."/>
            <person name="Singh A."/>
            <person name="Wilkins M.J."/>
            <person name="Karaoz U."/>
            <person name="Brodie E.L."/>
            <person name="Williams K.H."/>
            <person name="Hubbard S.S."/>
            <person name="Banfield J.F."/>
        </authorList>
    </citation>
    <scope>NUCLEOTIDE SEQUENCE [LARGE SCALE GENOMIC DNA]</scope>
</reference>
<dbReference type="Gene3D" id="3.40.50.300">
    <property type="entry name" value="P-loop containing nucleotide triphosphate hydrolases"/>
    <property type="match status" value="1"/>
</dbReference>
<name>A0A1F7JU35_9BACT</name>
<dbReference type="InterPro" id="IPR003593">
    <property type="entry name" value="AAA+_ATPase"/>
</dbReference>
<accession>A0A1F7JU35</accession>
<dbReference type="CDD" id="cd03230">
    <property type="entry name" value="ABC_DR_subfamily_A"/>
    <property type="match status" value="1"/>
</dbReference>
<evidence type="ECO:0000256" key="3">
    <source>
        <dbReference type="ARBA" id="ARBA00022741"/>
    </source>
</evidence>
<dbReference type="InterPro" id="IPR027417">
    <property type="entry name" value="P-loop_NTPase"/>
</dbReference>
<dbReference type="SMART" id="SM00382">
    <property type="entry name" value="AAA"/>
    <property type="match status" value="1"/>
</dbReference>
<keyword evidence="2" id="KW-0813">Transport</keyword>
<evidence type="ECO:0000256" key="4">
    <source>
        <dbReference type="ARBA" id="ARBA00022840"/>
    </source>
</evidence>
<keyword evidence="3" id="KW-0547">Nucleotide-binding</keyword>
<dbReference type="PANTHER" id="PTHR42711">
    <property type="entry name" value="ABC TRANSPORTER ATP-BINDING PROTEIN"/>
    <property type="match status" value="1"/>
</dbReference>
<dbReference type="Proteomes" id="UP000176269">
    <property type="component" value="Unassembled WGS sequence"/>
</dbReference>
<comment type="caution">
    <text evidence="6">The sequence shown here is derived from an EMBL/GenBank/DDBJ whole genome shotgun (WGS) entry which is preliminary data.</text>
</comment>
<comment type="similarity">
    <text evidence="1">Belongs to the ABC transporter superfamily.</text>
</comment>
<dbReference type="SUPFAM" id="SSF52540">
    <property type="entry name" value="P-loop containing nucleoside triphosphate hydrolases"/>
    <property type="match status" value="1"/>
</dbReference>
<organism evidence="6 7">
    <name type="scientific">Candidatus Roizmanbacteria bacterium RIFCSPLOWO2_02_FULL_43_10</name>
    <dbReference type="NCBI Taxonomy" id="1802078"/>
    <lineage>
        <taxon>Bacteria</taxon>
        <taxon>Candidatus Roizmaniibacteriota</taxon>
    </lineage>
</organism>
<dbReference type="InterPro" id="IPR050763">
    <property type="entry name" value="ABC_transporter_ATP-binding"/>
</dbReference>
<dbReference type="GO" id="GO:0016887">
    <property type="term" value="F:ATP hydrolysis activity"/>
    <property type="evidence" value="ECO:0007669"/>
    <property type="project" value="InterPro"/>
</dbReference>
<evidence type="ECO:0000256" key="2">
    <source>
        <dbReference type="ARBA" id="ARBA00022448"/>
    </source>
</evidence>
<sequence>MVDDVVLKVKDLTKKFGSFVAVDKISFELKKGEILGLLGPNGAGKTTTIQMLLGTLTPTSGEINYFGQDFFKHRSEILDEVNYASAYGNLPWRLTVEENLQVYARMYGVKDRRRRIDRLLNEFDVSELRHKTMDGLSAGQKTRVTLCKAFINYPKLILLDEPTASLDPDIAARVRQFLLRQQREYGVSMLFTSHNMAEVTEVCDRVIFLKAGQVIAEDTPKNLAGRVNATLEDFFLAMARKEER</sequence>
<dbReference type="Pfam" id="PF00005">
    <property type="entry name" value="ABC_tran"/>
    <property type="match status" value="1"/>
</dbReference>
<dbReference type="PROSITE" id="PS50893">
    <property type="entry name" value="ABC_TRANSPORTER_2"/>
    <property type="match status" value="1"/>
</dbReference>
<dbReference type="AlphaFoldDB" id="A0A1F7JU35"/>
<evidence type="ECO:0000256" key="1">
    <source>
        <dbReference type="ARBA" id="ARBA00005417"/>
    </source>
</evidence>
<dbReference type="EMBL" id="MGBC01000051">
    <property type="protein sequence ID" value="OGK59108.1"/>
    <property type="molecule type" value="Genomic_DNA"/>
</dbReference>
<protein>
    <submittedName>
        <fullName evidence="6">ABC transporter ATP-binding protein</fullName>
    </submittedName>
</protein>
<dbReference type="InterPro" id="IPR003439">
    <property type="entry name" value="ABC_transporter-like_ATP-bd"/>
</dbReference>
<evidence type="ECO:0000313" key="7">
    <source>
        <dbReference type="Proteomes" id="UP000176269"/>
    </source>
</evidence>
<dbReference type="PROSITE" id="PS00211">
    <property type="entry name" value="ABC_TRANSPORTER_1"/>
    <property type="match status" value="1"/>
</dbReference>
<proteinExistence type="inferred from homology"/>
<feature type="domain" description="ABC transporter" evidence="5">
    <location>
        <begin position="7"/>
        <end position="236"/>
    </location>
</feature>
<dbReference type="PANTHER" id="PTHR42711:SF5">
    <property type="entry name" value="ABC TRANSPORTER ATP-BINDING PROTEIN NATA"/>
    <property type="match status" value="1"/>
</dbReference>
<keyword evidence="4 6" id="KW-0067">ATP-binding</keyword>
<evidence type="ECO:0000313" key="6">
    <source>
        <dbReference type="EMBL" id="OGK59108.1"/>
    </source>
</evidence>